<dbReference type="PANTHER" id="PTHR37012:SF7">
    <property type="entry name" value="B-ZIP TRANSCRIPTION FACTOR (EUROFUNG)-RELATED"/>
    <property type="match status" value="1"/>
</dbReference>
<dbReference type="InterPro" id="IPR021833">
    <property type="entry name" value="DUF3425"/>
</dbReference>
<evidence type="ECO:0000256" key="2">
    <source>
        <dbReference type="SAM" id="MobiDB-lite"/>
    </source>
</evidence>
<dbReference type="AlphaFoldDB" id="A0A6A6X1V6"/>
<evidence type="ECO:0000313" key="3">
    <source>
        <dbReference type="EMBL" id="KAF2790336.1"/>
    </source>
</evidence>
<protein>
    <recommendedName>
        <fullName evidence="5">BZIP domain-containing protein</fullName>
    </recommendedName>
</protein>
<name>A0A6A6X1V6_9PLEO</name>
<sequence>MVNRRASDAAPPATPIAPVIKRKRRASCLGEQERRERKRAIDREAQRSLREKTKTHIAELERTIEILRDQDRNGATASLLSEIDSLRAENERLRDVIDSVKSVVGSEIFPRTNVNAAAGGGGGSGNSPDAASVGLQSPKPRTSSISMSITDGKPPLPSPMPDHMSNPFDSMDFGHAPIPNTTSRRVDLDGMTVMTGMDPVEDLSMGLDLHRVDEEEGSMFDVPDSPSTAAFAPLLSEIFGPGWRCPSPVILHIGNAPNETASPSPANALCPIWKKSNEMFGRVFNHRPGTAALNVDSIEAGLLYLGIKQGWGSFNEWMQSPVLNILKEVDEFLFCHQPRMERLAAAYKSFKLLKYYLNATKEELEKVPEWLRPSQAQAQTKHPIALDFFPWPTLRDRLVQRHTEIFQSQDMSHYYSHYLRFDWPFSFDDAFFFDDMAQAYYPSPLFERYHRDLKYWTVADKFYERFPEMMSDIQGDRRRFSEVEV</sequence>
<dbReference type="PANTHER" id="PTHR37012">
    <property type="entry name" value="B-ZIP TRANSCRIPTION FACTOR (EUROFUNG)-RELATED"/>
    <property type="match status" value="1"/>
</dbReference>
<dbReference type="Pfam" id="PF11905">
    <property type="entry name" value="DUF3425"/>
    <property type="match status" value="1"/>
</dbReference>
<dbReference type="SUPFAM" id="SSF57959">
    <property type="entry name" value="Leucine zipper domain"/>
    <property type="match status" value="1"/>
</dbReference>
<dbReference type="InterPro" id="IPR046347">
    <property type="entry name" value="bZIP_sf"/>
</dbReference>
<feature type="region of interest" description="Disordered" evidence="2">
    <location>
        <begin position="1"/>
        <end position="45"/>
    </location>
</feature>
<dbReference type="Proteomes" id="UP000799757">
    <property type="component" value="Unassembled WGS sequence"/>
</dbReference>
<feature type="compositionally biased region" description="Basic and acidic residues" evidence="2">
    <location>
        <begin position="31"/>
        <end position="45"/>
    </location>
</feature>
<evidence type="ECO:0008006" key="5">
    <source>
        <dbReference type="Google" id="ProtNLM"/>
    </source>
</evidence>
<feature type="coiled-coil region" evidence="1">
    <location>
        <begin position="50"/>
        <end position="103"/>
    </location>
</feature>
<feature type="region of interest" description="Disordered" evidence="2">
    <location>
        <begin position="117"/>
        <end position="158"/>
    </location>
</feature>
<dbReference type="OrthoDB" id="5086080at2759"/>
<dbReference type="GO" id="GO:0003700">
    <property type="term" value="F:DNA-binding transcription factor activity"/>
    <property type="evidence" value="ECO:0007669"/>
    <property type="project" value="InterPro"/>
</dbReference>
<dbReference type="Gene3D" id="1.20.5.170">
    <property type="match status" value="1"/>
</dbReference>
<proteinExistence type="predicted"/>
<evidence type="ECO:0000256" key="1">
    <source>
        <dbReference type="SAM" id="Coils"/>
    </source>
</evidence>
<gene>
    <name evidence="3" type="ORF">K505DRAFT_377606</name>
</gene>
<organism evidence="3 4">
    <name type="scientific">Melanomma pulvis-pyrius CBS 109.77</name>
    <dbReference type="NCBI Taxonomy" id="1314802"/>
    <lineage>
        <taxon>Eukaryota</taxon>
        <taxon>Fungi</taxon>
        <taxon>Dikarya</taxon>
        <taxon>Ascomycota</taxon>
        <taxon>Pezizomycotina</taxon>
        <taxon>Dothideomycetes</taxon>
        <taxon>Pleosporomycetidae</taxon>
        <taxon>Pleosporales</taxon>
        <taxon>Melanommataceae</taxon>
        <taxon>Melanomma</taxon>
    </lineage>
</organism>
<accession>A0A6A6X1V6</accession>
<dbReference type="EMBL" id="MU002080">
    <property type="protein sequence ID" value="KAF2790336.1"/>
    <property type="molecule type" value="Genomic_DNA"/>
</dbReference>
<feature type="compositionally biased region" description="Polar residues" evidence="2">
    <location>
        <begin position="139"/>
        <end position="149"/>
    </location>
</feature>
<evidence type="ECO:0000313" key="4">
    <source>
        <dbReference type="Proteomes" id="UP000799757"/>
    </source>
</evidence>
<reference evidence="3" key="1">
    <citation type="journal article" date="2020" name="Stud. Mycol.">
        <title>101 Dothideomycetes genomes: a test case for predicting lifestyles and emergence of pathogens.</title>
        <authorList>
            <person name="Haridas S."/>
            <person name="Albert R."/>
            <person name="Binder M."/>
            <person name="Bloem J."/>
            <person name="Labutti K."/>
            <person name="Salamov A."/>
            <person name="Andreopoulos B."/>
            <person name="Baker S."/>
            <person name="Barry K."/>
            <person name="Bills G."/>
            <person name="Bluhm B."/>
            <person name="Cannon C."/>
            <person name="Castanera R."/>
            <person name="Culley D."/>
            <person name="Daum C."/>
            <person name="Ezra D."/>
            <person name="Gonzalez J."/>
            <person name="Henrissat B."/>
            <person name="Kuo A."/>
            <person name="Liang C."/>
            <person name="Lipzen A."/>
            <person name="Lutzoni F."/>
            <person name="Magnuson J."/>
            <person name="Mondo S."/>
            <person name="Nolan M."/>
            <person name="Ohm R."/>
            <person name="Pangilinan J."/>
            <person name="Park H.-J."/>
            <person name="Ramirez L."/>
            <person name="Alfaro M."/>
            <person name="Sun H."/>
            <person name="Tritt A."/>
            <person name="Yoshinaga Y."/>
            <person name="Zwiers L.-H."/>
            <person name="Turgeon B."/>
            <person name="Goodwin S."/>
            <person name="Spatafora J."/>
            <person name="Crous P."/>
            <person name="Grigoriev I."/>
        </authorList>
    </citation>
    <scope>NUCLEOTIDE SEQUENCE</scope>
    <source>
        <strain evidence="3">CBS 109.77</strain>
    </source>
</reference>
<dbReference type="CDD" id="cd14688">
    <property type="entry name" value="bZIP_YAP"/>
    <property type="match status" value="1"/>
</dbReference>
<keyword evidence="1" id="KW-0175">Coiled coil</keyword>
<keyword evidence="4" id="KW-1185">Reference proteome</keyword>